<comment type="caution">
    <text evidence="1">The sequence shown here is derived from an EMBL/GenBank/DDBJ whole genome shotgun (WGS) entry which is preliminary data.</text>
</comment>
<protein>
    <submittedName>
        <fullName evidence="1">Uncharacterized protein</fullName>
    </submittedName>
</protein>
<name>A0A015NIG0_RHIIW</name>
<reference evidence="1 2" key="1">
    <citation type="submission" date="2014-02" db="EMBL/GenBank/DDBJ databases">
        <title>Single nucleus genome sequencing reveals high similarity among nuclei of an endomycorrhizal fungus.</title>
        <authorList>
            <person name="Lin K."/>
            <person name="Geurts R."/>
            <person name="Zhang Z."/>
            <person name="Limpens E."/>
            <person name="Saunders D.G."/>
            <person name="Mu D."/>
            <person name="Pang E."/>
            <person name="Cao H."/>
            <person name="Cha H."/>
            <person name="Lin T."/>
            <person name="Zhou Q."/>
            <person name="Shang Y."/>
            <person name="Li Y."/>
            <person name="Ivanov S."/>
            <person name="Sharma T."/>
            <person name="Velzen R.V."/>
            <person name="Ruijter N.D."/>
            <person name="Aanen D.K."/>
            <person name="Win J."/>
            <person name="Kamoun S."/>
            <person name="Bisseling T."/>
            <person name="Huang S."/>
        </authorList>
    </citation>
    <scope>NUCLEOTIDE SEQUENCE [LARGE SCALE GENOMIC DNA]</scope>
    <source>
        <strain evidence="2">DAOM197198w</strain>
    </source>
</reference>
<sequence>MAVALLFIITLYHMLSNKWANYINQTLAVIKLTTYSIIALAGIVKLISNWPESKRNWQTPITGTTDVKDYSTSILLVNMMIL</sequence>
<dbReference type="Proteomes" id="UP000022910">
    <property type="component" value="Unassembled WGS sequence"/>
</dbReference>
<dbReference type="EMBL" id="JEMT01004975">
    <property type="protein sequence ID" value="EXX79198.1"/>
    <property type="molecule type" value="Genomic_DNA"/>
</dbReference>
<keyword evidence="2" id="KW-1185">Reference proteome</keyword>
<evidence type="ECO:0000313" key="1">
    <source>
        <dbReference type="EMBL" id="EXX79198.1"/>
    </source>
</evidence>
<accession>A0A015NIG0</accession>
<organism evidence="1 2">
    <name type="scientific">Rhizophagus irregularis (strain DAOM 197198w)</name>
    <name type="common">Glomus intraradices</name>
    <dbReference type="NCBI Taxonomy" id="1432141"/>
    <lineage>
        <taxon>Eukaryota</taxon>
        <taxon>Fungi</taxon>
        <taxon>Fungi incertae sedis</taxon>
        <taxon>Mucoromycota</taxon>
        <taxon>Glomeromycotina</taxon>
        <taxon>Glomeromycetes</taxon>
        <taxon>Glomerales</taxon>
        <taxon>Glomeraceae</taxon>
        <taxon>Rhizophagus</taxon>
    </lineage>
</organism>
<gene>
    <name evidence="1" type="ORF">RirG_007920</name>
</gene>
<dbReference type="OrthoDB" id="10062876at2759"/>
<dbReference type="STRING" id="1432141.A0A015NIG0"/>
<dbReference type="HOGENOM" id="CLU_2559489_0_0_1"/>
<proteinExistence type="predicted"/>
<dbReference type="Gene3D" id="1.20.1740.10">
    <property type="entry name" value="Amino acid/polyamine transporter I"/>
    <property type="match status" value="1"/>
</dbReference>
<evidence type="ECO:0000313" key="2">
    <source>
        <dbReference type="Proteomes" id="UP000022910"/>
    </source>
</evidence>
<dbReference type="AlphaFoldDB" id="A0A015NIG0"/>